<dbReference type="Gene3D" id="2.70.98.10">
    <property type="match status" value="1"/>
</dbReference>
<evidence type="ECO:0000313" key="1">
    <source>
        <dbReference type="EMBL" id="MBD3689110.1"/>
    </source>
</evidence>
<dbReference type="GO" id="GO:0006006">
    <property type="term" value="P:glucose metabolic process"/>
    <property type="evidence" value="ECO:0007669"/>
    <property type="project" value="TreeGrafter"/>
</dbReference>
<dbReference type="SUPFAM" id="SSF74650">
    <property type="entry name" value="Galactose mutarotase-like"/>
    <property type="match status" value="1"/>
</dbReference>
<dbReference type="EMBL" id="JACRUO010000001">
    <property type="protein sequence ID" value="MBD3689110.1"/>
    <property type="molecule type" value="Genomic_DNA"/>
</dbReference>
<evidence type="ECO:0000313" key="2">
    <source>
        <dbReference type="Proteomes" id="UP000627538"/>
    </source>
</evidence>
<dbReference type="GO" id="GO:0004034">
    <property type="term" value="F:aldose 1-epimerase activity"/>
    <property type="evidence" value="ECO:0007669"/>
    <property type="project" value="TreeGrafter"/>
</dbReference>
<dbReference type="RefSeq" id="WP_191071181.1">
    <property type="nucleotide sequence ID" value="NZ_CP060506.1"/>
</dbReference>
<dbReference type="GO" id="GO:0030246">
    <property type="term" value="F:carbohydrate binding"/>
    <property type="evidence" value="ECO:0007669"/>
    <property type="project" value="InterPro"/>
</dbReference>
<dbReference type="Pfam" id="PF01263">
    <property type="entry name" value="Aldose_epim"/>
    <property type="match status" value="1"/>
</dbReference>
<dbReference type="InterPro" id="IPR014718">
    <property type="entry name" value="GH-type_carb-bd"/>
</dbReference>
<evidence type="ECO:0008006" key="3">
    <source>
        <dbReference type="Google" id="ProtNLM"/>
    </source>
</evidence>
<dbReference type="InterPro" id="IPR008183">
    <property type="entry name" value="Aldose_1/G6P_1-epimerase"/>
</dbReference>
<comment type="caution">
    <text evidence="1">The sequence shown here is derived from an EMBL/GenBank/DDBJ whole genome shotgun (WGS) entry which is preliminary data.</text>
</comment>
<keyword evidence="2" id="KW-1185">Reference proteome</keyword>
<dbReference type="Proteomes" id="UP000627538">
    <property type="component" value="Unassembled WGS sequence"/>
</dbReference>
<gene>
    <name evidence="1" type="ORF">H8R10_02525</name>
</gene>
<name>A0A8I0GBH2_9ACTO</name>
<dbReference type="InterPro" id="IPR011013">
    <property type="entry name" value="Gal_mutarotase_sf_dom"/>
</dbReference>
<dbReference type="GO" id="GO:0033499">
    <property type="term" value="P:galactose catabolic process via UDP-galactose, Leloir pathway"/>
    <property type="evidence" value="ECO:0007669"/>
    <property type="project" value="TreeGrafter"/>
</dbReference>
<reference evidence="1 2" key="1">
    <citation type="submission" date="2020-08" db="EMBL/GenBank/DDBJ databases">
        <title>Winkia gen. nov., sp. nov., isolated from faeces of the Anser albifrons in China.</title>
        <authorList>
            <person name="Liu Q."/>
        </authorList>
    </citation>
    <scope>NUCLEOTIDE SEQUENCE [LARGE SCALE GENOMIC DNA]</scope>
    <source>
        <strain evidence="1 2">C62</strain>
    </source>
</reference>
<dbReference type="PANTHER" id="PTHR10091:SF45">
    <property type="entry name" value="ALDOSE 1-EPIMERASE"/>
    <property type="match status" value="1"/>
</dbReference>
<protein>
    <recommendedName>
        <fullName evidence="3">Aldose 1-epimerase</fullName>
    </recommendedName>
</protein>
<accession>A0A8I0GBH2</accession>
<proteinExistence type="predicted"/>
<organism evidence="1 2">
    <name type="scientific">Nanchangia anserum</name>
    <dbReference type="NCBI Taxonomy" id="2692125"/>
    <lineage>
        <taxon>Bacteria</taxon>
        <taxon>Bacillati</taxon>
        <taxon>Actinomycetota</taxon>
        <taxon>Actinomycetes</taxon>
        <taxon>Actinomycetales</taxon>
        <taxon>Actinomycetaceae</taxon>
        <taxon>Nanchangia</taxon>
    </lineage>
</organism>
<dbReference type="PANTHER" id="PTHR10091">
    <property type="entry name" value="ALDOSE-1-EPIMERASE"/>
    <property type="match status" value="1"/>
</dbReference>
<sequence>MAAKTWELRSGDDRAVISASGAVALSWVVARDDGECELLDGYRDSTEHAELHGYRNAVLAPWSNRIRDARFGFGGRDVDLGPDEAGVREALHGLVCGNDFVELVAEEDRVVLASQIAAGEYPWSLQVHVEYRLVGVGAHRLDMEMRVANTGHEEAPVTLGWHPYLRHLGPKELGSIRVPAATIVRNDAANVPLPADAAFVSARDAIGADGRVCDTETRASIIGGDIILAAPAGLDHAFTDLHRDGDGWARAEVTHGDGSRVLVEFAPEQLGRGVGVFHVFTGEVVPERAGESVAVEPCLMMTDAFNRDECADVIGLAPGAVRTLRAGLVFSETAS</sequence>
<dbReference type="AlphaFoldDB" id="A0A8I0GBH2"/>